<dbReference type="InterPro" id="IPR003959">
    <property type="entry name" value="ATPase_AAA_core"/>
</dbReference>
<evidence type="ECO:0000313" key="7">
    <source>
        <dbReference type="EMBL" id="CAK9115609.1"/>
    </source>
</evidence>
<evidence type="ECO:0000256" key="3">
    <source>
        <dbReference type="ARBA" id="ARBA00022840"/>
    </source>
</evidence>
<proteinExistence type="inferred from homology"/>
<dbReference type="SUPFAM" id="SSF52540">
    <property type="entry name" value="P-loop containing nucleoside triphosphate hydrolases"/>
    <property type="match status" value="1"/>
</dbReference>
<feature type="domain" description="AAA+ ATPase" evidence="5">
    <location>
        <begin position="106"/>
        <end position="237"/>
    </location>
</feature>
<dbReference type="Proteomes" id="UP001642464">
    <property type="component" value="Unassembled WGS sequence"/>
</dbReference>
<reference evidence="6 8" key="1">
    <citation type="submission" date="2024-02" db="EMBL/GenBank/DDBJ databases">
        <authorList>
            <person name="Chen Y."/>
            <person name="Shah S."/>
            <person name="Dougan E. K."/>
            <person name="Thang M."/>
            <person name="Chan C."/>
        </authorList>
    </citation>
    <scope>NUCLEOTIDE SEQUENCE [LARGE SCALE GENOMIC DNA]</scope>
</reference>
<evidence type="ECO:0000259" key="5">
    <source>
        <dbReference type="SMART" id="SM00382"/>
    </source>
</evidence>
<dbReference type="PANTHER" id="PTHR43392">
    <property type="entry name" value="AAA-TYPE ATPASE FAMILY PROTEIN / ANKYRIN REPEAT FAMILY PROTEIN"/>
    <property type="match status" value="1"/>
</dbReference>
<dbReference type="PRINTS" id="PR00819">
    <property type="entry name" value="CBXCFQXSUPER"/>
</dbReference>
<sequence length="354" mass="40664">MPRSLSGRAMAALLLVGGFFSSSPPLHIDKTETKDQLYSLNHKMTKEELQQERSYSSNMTKEELEQELEEMFVGREPLRKTLIDIFIWAQDLRDRQEIDNSTIRRTLMHTVFIGNPGTGKTMVAKKLGDIFKSFGLAKSGHVVEALRGDLVGESSKQTAQNVERQMQKAKDGILFVDEAYRLSSSSDAVEEILLRLNATNDFILILAGYPDEMQKLFLMNNGLPRRFYQIIKLDDYTPHELTKICNRQAHERGYVLDQAAEQKFLELLDKNCSNPSLERQGPDGEKVYESIISQYNAGLCDHLLFAAEKEKALRMEQKRGSLSRIEWKREINELKEEDFTKGFEKWLSESSQLR</sequence>
<evidence type="ECO:0000256" key="2">
    <source>
        <dbReference type="ARBA" id="ARBA00022741"/>
    </source>
</evidence>
<dbReference type="InterPro" id="IPR050773">
    <property type="entry name" value="CbxX/CfxQ_RuBisCO_ESX"/>
</dbReference>
<dbReference type="Gene3D" id="3.40.50.300">
    <property type="entry name" value="P-loop containing nucleotide triphosphate hydrolases"/>
    <property type="match status" value="1"/>
</dbReference>
<comment type="caution">
    <text evidence="6">The sequence shown here is derived from an EMBL/GenBank/DDBJ whole genome shotgun (WGS) entry which is preliminary data.</text>
</comment>
<keyword evidence="2" id="KW-0547">Nucleotide-binding</keyword>
<comment type="similarity">
    <text evidence="1">Belongs to the CbxX/CfxQ family.</text>
</comment>
<name>A0ABP0PQ62_9DINO</name>
<dbReference type="EMBL" id="CAXAMM010044670">
    <property type="protein sequence ID" value="CAK9115609.1"/>
    <property type="molecule type" value="Genomic_DNA"/>
</dbReference>
<keyword evidence="8" id="KW-1185">Reference proteome</keyword>
<dbReference type="Pfam" id="PF00004">
    <property type="entry name" value="AAA"/>
    <property type="match status" value="1"/>
</dbReference>
<dbReference type="SMART" id="SM00382">
    <property type="entry name" value="AAA"/>
    <property type="match status" value="1"/>
</dbReference>
<keyword evidence="3" id="KW-0067">ATP-binding</keyword>
<feature type="signal peptide" evidence="4">
    <location>
        <begin position="1"/>
        <end position="25"/>
    </location>
</feature>
<organism evidence="6 8">
    <name type="scientific">Durusdinium trenchii</name>
    <dbReference type="NCBI Taxonomy" id="1381693"/>
    <lineage>
        <taxon>Eukaryota</taxon>
        <taxon>Sar</taxon>
        <taxon>Alveolata</taxon>
        <taxon>Dinophyceae</taxon>
        <taxon>Suessiales</taxon>
        <taxon>Symbiodiniaceae</taxon>
        <taxon>Durusdinium</taxon>
    </lineage>
</organism>
<feature type="chain" id="PRO_5045029444" evidence="4">
    <location>
        <begin position="26"/>
        <end position="354"/>
    </location>
</feature>
<dbReference type="EMBL" id="CAXAMM010037836">
    <property type="protein sequence ID" value="CAK9077691.1"/>
    <property type="molecule type" value="Genomic_DNA"/>
</dbReference>
<dbReference type="Gene3D" id="1.10.8.60">
    <property type="match status" value="1"/>
</dbReference>
<gene>
    <name evidence="6" type="ORF">SCF082_LOCUS37239</name>
    <name evidence="7" type="ORF">SCF082_LOCUS53499</name>
</gene>
<dbReference type="InterPro" id="IPR003593">
    <property type="entry name" value="AAA+_ATPase"/>
</dbReference>
<evidence type="ECO:0000256" key="1">
    <source>
        <dbReference type="ARBA" id="ARBA00010378"/>
    </source>
</evidence>
<dbReference type="InterPro" id="IPR000641">
    <property type="entry name" value="CbxX/CfxQ"/>
</dbReference>
<dbReference type="CDD" id="cd00009">
    <property type="entry name" value="AAA"/>
    <property type="match status" value="1"/>
</dbReference>
<protein>
    <submittedName>
        <fullName evidence="6">Stage V sporulation protein K</fullName>
    </submittedName>
</protein>
<accession>A0ABP0PQ62</accession>
<evidence type="ECO:0000313" key="6">
    <source>
        <dbReference type="EMBL" id="CAK9077691.1"/>
    </source>
</evidence>
<evidence type="ECO:0000313" key="8">
    <source>
        <dbReference type="Proteomes" id="UP001642464"/>
    </source>
</evidence>
<dbReference type="InterPro" id="IPR027417">
    <property type="entry name" value="P-loop_NTPase"/>
</dbReference>
<dbReference type="PANTHER" id="PTHR43392:SF2">
    <property type="entry name" value="AAA-TYPE ATPASE FAMILY PROTEIN _ ANKYRIN REPEAT FAMILY PROTEIN"/>
    <property type="match status" value="1"/>
</dbReference>
<evidence type="ECO:0000256" key="4">
    <source>
        <dbReference type="SAM" id="SignalP"/>
    </source>
</evidence>
<keyword evidence="4" id="KW-0732">Signal</keyword>